<feature type="domain" description="Gfo/Idh/MocA-like oxidoreductase N-terminal" evidence="1">
    <location>
        <begin position="1"/>
        <end position="119"/>
    </location>
</feature>
<evidence type="ECO:0000259" key="2">
    <source>
        <dbReference type="Pfam" id="PF22725"/>
    </source>
</evidence>
<dbReference type="InterPro" id="IPR051317">
    <property type="entry name" value="Gfo/Idh/MocA_oxidoreduct"/>
</dbReference>
<accession>A0A2U9ID64</accession>
<evidence type="ECO:0000259" key="1">
    <source>
        <dbReference type="Pfam" id="PF01408"/>
    </source>
</evidence>
<evidence type="ECO:0000313" key="3">
    <source>
        <dbReference type="EMBL" id="AWR93904.1"/>
    </source>
</evidence>
<dbReference type="Gene3D" id="3.40.50.720">
    <property type="entry name" value="NAD(P)-binding Rossmann-like Domain"/>
    <property type="match status" value="1"/>
</dbReference>
<dbReference type="InterPro" id="IPR055170">
    <property type="entry name" value="GFO_IDH_MocA-like_dom"/>
</dbReference>
<feature type="domain" description="GFO/IDH/MocA-like oxidoreductase" evidence="2">
    <location>
        <begin position="131"/>
        <end position="244"/>
    </location>
</feature>
<dbReference type="RefSeq" id="WP_110269788.1">
    <property type="nucleotide sequence ID" value="NZ_CP029289.2"/>
</dbReference>
<name>A0A2U9ID64_9CREN</name>
<dbReference type="InterPro" id="IPR000683">
    <property type="entry name" value="Gfo/Idh/MocA-like_OxRdtase_N"/>
</dbReference>
<dbReference type="Proteomes" id="UP000248044">
    <property type="component" value="Chromosome"/>
</dbReference>
<proteinExistence type="predicted"/>
<dbReference type="GeneID" id="36831289"/>
<dbReference type="InterPro" id="IPR036291">
    <property type="entry name" value="NAD(P)-bd_dom_sf"/>
</dbReference>
<sequence length="320" mass="36361">MKIALVGCRGFGRIHLDAYKEIRKEIDLELYVFSRTEEYAKQCMKEFEANGYFTSYNDVINSKIDVIDLVVSHDAHEPMGIAAMKSGKHLMLEKPIGRTEEEGERLISISKSTRKKFMVLENHYFDPSVWKAKELMEKLGEISLIILRNTRFNSPPGWRRNKELMGGGALIDGGIHYVDTLLNLGGEYKEVRGMCKSTFSGLEGEDTSEGIFTFNGPLGVLIYSWATKGDNFPHFEIYGEKGSIIEDYHSRVPGKPYGDLIVEIEGKKEIVKTEKINAVKEEIKGFLNSIIQDKEVPMDPQIALRDLRAVRDIYRSCGEF</sequence>
<protein>
    <submittedName>
        <fullName evidence="3">Gfo/Idh/MocA family oxidoreductase</fullName>
    </submittedName>
</protein>
<keyword evidence="4" id="KW-1185">Reference proteome</keyword>
<dbReference type="Gene3D" id="3.30.360.10">
    <property type="entry name" value="Dihydrodipicolinate Reductase, domain 2"/>
    <property type="match status" value="1"/>
</dbReference>
<reference evidence="3 4" key="1">
    <citation type="submission" date="2018-05" db="EMBL/GenBank/DDBJ databases">
        <title>Complete Genome Sequences of Extremely Thermoacidophilic, Metal-Mobilizing Type-Strain Members of the Archaeal Family Sulfolobaceae: Acidianus brierleyi DSM-1651T, Acidianus sulfidivorans DSM-18786T, Metallosphaera hakonensis DSM-7519T, and Metallosphaera prunae DSM-10039T.</title>
        <authorList>
            <person name="Counts J.A."/>
            <person name="Kelly R.M."/>
        </authorList>
    </citation>
    <scope>NUCLEOTIDE SEQUENCE [LARGE SCALE GENOMIC DNA]</scope>
    <source>
        <strain evidence="3 4">DSM 1651</strain>
    </source>
</reference>
<dbReference type="OrthoDB" id="25239at2157"/>
<organism evidence="3 4">
    <name type="scientific">Acidianus brierleyi</name>
    <dbReference type="NCBI Taxonomy" id="41673"/>
    <lineage>
        <taxon>Archaea</taxon>
        <taxon>Thermoproteota</taxon>
        <taxon>Thermoprotei</taxon>
        <taxon>Sulfolobales</taxon>
        <taxon>Sulfolobaceae</taxon>
        <taxon>Acidianus</taxon>
    </lineage>
</organism>
<gene>
    <name evidence="3" type="ORF">DFR85_03995</name>
</gene>
<dbReference type="Pfam" id="PF22725">
    <property type="entry name" value="GFO_IDH_MocA_C3"/>
    <property type="match status" value="1"/>
</dbReference>
<dbReference type="EMBL" id="CP029289">
    <property type="protein sequence ID" value="AWR93904.1"/>
    <property type="molecule type" value="Genomic_DNA"/>
</dbReference>
<dbReference type="PANTHER" id="PTHR43708:SF8">
    <property type="entry name" value="OXIDOREDUCTASE"/>
    <property type="match status" value="1"/>
</dbReference>
<dbReference type="GO" id="GO:0000166">
    <property type="term" value="F:nucleotide binding"/>
    <property type="evidence" value="ECO:0007669"/>
    <property type="project" value="InterPro"/>
</dbReference>
<dbReference type="SUPFAM" id="SSF51735">
    <property type="entry name" value="NAD(P)-binding Rossmann-fold domains"/>
    <property type="match status" value="1"/>
</dbReference>
<dbReference type="Pfam" id="PF01408">
    <property type="entry name" value="GFO_IDH_MocA"/>
    <property type="match status" value="1"/>
</dbReference>
<evidence type="ECO:0000313" key="4">
    <source>
        <dbReference type="Proteomes" id="UP000248044"/>
    </source>
</evidence>
<dbReference type="AlphaFoldDB" id="A0A2U9ID64"/>
<dbReference type="PANTHER" id="PTHR43708">
    <property type="entry name" value="CONSERVED EXPRESSED OXIDOREDUCTASE (EUROFUNG)"/>
    <property type="match status" value="1"/>
</dbReference>
<dbReference type="SUPFAM" id="SSF55347">
    <property type="entry name" value="Glyceraldehyde-3-phosphate dehydrogenase-like, C-terminal domain"/>
    <property type="match status" value="1"/>
</dbReference>
<dbReference type="KEGG" id="abri:DFR85_03995"/>